<dbReference type="EMBL" id="JABAHT010000124">
    <property type="protein sequence ID" value="KAF4664152.1"/>
    <property type="molecule type" value="Genomic_DNA"/>
</dbReference>
<evidence type="ECO:0000313" key="3">
    <source>
        <dbReference type="Proteomes" id="UP000570595"/>
    </source>
</evidence>
<dbReference type="AlphaFoldDB" id="A0A7J6LXY1"/>
<reference evidence="2 3" key="1">
    <citation type="submission" date="2020-04" db="EMBL/GenBank/DDBJ databases">
        <title>Perkinsus olseni comparative genomics.</title>
        <authorList>
            <person name="Bogema D.R."/>
        </authorList>
    </citation>
    <scope>NUCLEOTIDE SEQUENCE [LARGE SCALE GENOMIC DNA]</scope>
    <source>
        <strain evidence="2">ATCC PRA-179</strain>
    </source>
</reference>
<dbReference type="Proteomes" id="UP000570595">
    <property type="component" value="Unassembled WGS sequence"/>
</dbReference>
<comment type="caution">
    <text evidence="2">The sequence shown here is derived from an EMBL/GenBank/DDBJ whole genome shotgun (WGS) entry which is preliminary data.</text>
</comment>
<evidence type="ECO:0000313" key="2">
    <source>
        <dbReference type="EMBL" id="KAF4664152.1"/>
    </source>
</evidence>
<sequence>MIRHVLKMSSYSNNRGTNILLLVGEVDTPLDINLQLVDDLLNSAGLVLAQALDGMNLGDTLRSEVAQVREELSLSIGLVEVDGSRSLLAVHATENNISELGSGVSHGEGGRSGTGLGVDNIGTGVLDVVVQSGKSGHIEVSLGGGVREPGHDGDTSVTTNNRDGDLVDVGLHLLGDEGLGPDGIQKRDTEELLGVEDTGLLVDLSAGGNNGVNGVGDDAHGSVGGVLGAVLGETLGDASVDREEIISGHTGLTRDTGGDDDNITTSKASLDLLLTGVTLNLSGGVDVAQILGNTGARSTGLLDIVKSQLRDLLVELQKKSERLSDTTASTEKSDLDSHDVVERIQRRRG</sequence>
<protein>
    <submittedName>
        <fullName evidence="2">Uncharacterized protein</fullName>
    </submittedName>
</protein>
<feature type="region of interest" description="Disordered" evidence="1">
    <location>
        <begin position="321"/>
        <end position="349"/>
    </location>
</feature>
<feature type="region of interest" description="Disordered" evidence="1">
    <location>
        <begin position="141"/>
        <end position="162"/>
    </location>
</feature>
<proteinExistence type="predicted"/>
<gene>
    <name evidence="2" type="ORF">FOZ61_001082</name>
</gene>
<evidence type="ECO:0000256" key="1">
    <source>
        <dbReference type="SAM" id="MobiDB-lite"/>
    </source>
</evidence>
<accession>A0A7J6LXY1</accession>
<feature type="compositionally biased region" description="Basic and acidic residues" evidence="1">
    <location>
        <begin position="331"/>
        <end position="349"/>
    </location>
</feature>
<name>A0A7J6LXY1_PEROL</name>
<organism evidence="2 3">
    <name type="scientific">Perkinsus olseni</name>
    <name type="common">Perkinsus atlanticus</name>
    <dbReference type="NCBI Taxonomy" id="32597"/>
    <lineage>
        <taxon>Eukaryota</taxon>
        <taxon>Sar</taxon>
        <taxon>Alveolata</taxon>
        <taxon>Perkinsozoa</taxon>
        <taxon>Perkinsea</taxon>
        <taxon>Perkinsida</taxon>
        <taxon>Perkinsidae</taxon>
        <taxon>Perkinsus</taxon>
    </lineage>
</organism>